<evidence type="ECO:0000313" key="3">
    <source>
        <dbReference type="EMBL" id="ACE05259.1"/>
    </source>
</evidence>
<protein>
    <recommendedName>
        <fullName evidence="4">Protein BatD</fullName>
    </recommendedName>
</protein>
<accession>B3EPC0</accession>
<feature type="transmembrane region" description="Helical" evidence="1">
    <location>
        <begin position="309"/>
        <end position="329"/>
    </location>
</feature>
<evidence type="ECO:0000256" key="1">
    <source>
        <dbReference type="SAM" id="Phobius"/>
    </source>
</evidence>
<gene>
    <name evidence="3" type="ordered locus">Cphamn1_2358</name>
</gene>
<dbReference type="KEGG" id="cpb:Cphamn1_2358"/>
<sequence>MRLPGYPAAFLLLLLSTLSTITGKAAEQIEHQADTPFLSADVSNLKPFTGEELELTYTLFFHGIAPKILERGNPVHQGLWAEEIDARQHIPSTPAAVHSKAFRQAIIKRMKLVPLRSGTLSVSGYKLLCLFPKNLSSETENAPDDSLVISAPDITLQVLPLPEPEPAGFYGTVGTYTVSASVDADTVSSGSTVLLTTVISGNGSLRTLPDIPPALPEGISILTTAGDDKVDYAAGRLSRTYTLKAEKAGTYTFSPLLFMAFDPEKREYTRLTSGELSLTVLPPTASNAVPEHAPETTTDEIASREPFHLSRLLIALLSALPAALLYLLIRKALKSRGRSADAPRRKHHRKNAHTLPELREDVLRTLRLRCGMDPESMTRRELMEKLEKQGTDDPLLKKLFALLDAFDRLDFAPGEPDGEALEKLRQEYKATMEQPEQQ</sequence>
<proteinExistence type="predicted"/>
<keyword evidence="1" id="KW-0812">Transmembrane</keyword>
<reference evidence="3" key="1">
    <citation type="submission" date="2008-06" db="EMBL/GenBank/DDBJ databases">
        <title>Complete sequence of Chlorobium phaeobacteroides BS1.</title>
        <authorList>
            <consortium name="US DOE Joint Genome Institute"/>
            <person name="Lucas S."/>
            <person name="Copeland A."/>
            <person name="Lapidus A."/>
            <person name="Glavina del Rio T."/>
            <person name="Dalin E."/>
            <person name="Tice H."/>
            <person name="Bruce D."/>
            <person name="Goodwin L."/>
            <person name="Pitluck S."/>
            <person name="Schmutz J."/>
            <person name="Larimer F."/>
            <person name="Land M."/>
            <person name="Hauser L."/>
            <person name="Kyrpides N."/>
            <person name="Ovchinnikova G."/>
            <person name="Li T."/>
            <person name="Liu Z."/>
            <person name="Zhao F."/>
            <person name="Overmann J."/>
            <person name="Bryant D.A."/>
            <person name="Richardson P."/>
        </authorList>
    </citation>
    <scope>NUCLEOTIDE SEQUENCE [LARGE SCALE GENOMIC DNA]</scope>
    <source>
        <strain evidence="3">BS1</strain>
    </source>
</reference>
<dbReference type="Pfam" id="PF13584">
    <property type="entry name" value="BatD"/>
    <property type="match status" value="1"/>
</dbReference>
<keyword evidence="2" id="KW-0732">Signal</keyword>
<organism evidence="3">
    <name type="scientific">Chlorobium phaeobacteroides (strain BS1)</name>
    <dbReference type="NCBI Taxonomy" id="331678"/>
    <lineage>
        <taxon>Bacteria</taxon>
        <taxon>Pseudomonadati</taxon>
        <taxon>Chlorobiota</taxon>
        <taxon>Chlorobiia</taxon>
        <taxon>Chlorobiales</taxon>
        <taxon>Chlorobiaceae</taxon>
        <taxon>Chlorobium/Pelodictyon group</taxon>
        <taxon>Chlorobium</taxon>
    </lineage>
</organism>
<dbReference type="STRING" id="331678.Cphamn1_2358"/>
<evidence type="ECO:0000256" key="2">
    <source>
        <dbReference type="SAM" id="SignalP"/>
    </source>
</evidence>
<keyword evidence="1" id="KW-0472">Membrane</keyword>
<feature type="signal peptide" evidence="2">
    <location>
        <begin position="1"/>
        <end position="25"/>
    </location>
</feature>
<dbReference type="PANTHER" id="PTHR40940:SF2">
    <property type="entry name" value="BATD"/>
    <property type="match status" value="1"/>
</dbReference>
<dbReference type="AlphaFoldDB" id="B3EPC0"/>
<dbReference type="PANTHER" id="PTHR40940">
    <property type="entry name" value="PROTEIN BATD-RELATED"/>
    <property type="match status" value="1"/>
</dbReference>
<evidence type="ECO:0008006" key="4">
    <source>
        <dbReference type="Google" id="ProtNLM"/>
    </source>
</evidence>
<keyword evidence="1" id="KW-1133">Transmembrane helix</keyword>
<dbReference type="InterPro" id="IPR025738">
    <property type="entry name" value="BatD"/>
</dbReference>
<dbReference type="OrthoDB" id="2079210at2"/>
<dbReference type="EMBL" id="CP001101">
    <property type="protein sequence ID" value="ACE05259.1"/>
    <property type="molecule type" value="Genomic_DNA"/>
</dbReference>
<dbReference type="eggNOG" id="COG0457">
    <property type="taxonomic scope" value="Bacteria"/>
</dbReference>
<feature type="chain" id="PRO_5002786207" description="Protein BatD" evidence="2">
    <location>
        <begin position="26"/>
        <end position="438"/>
    </location>
</feature>
<name>B3EPC0_CHLPB</name>
<dbReference type="HOGENOM" id="CLU_612301_0_0_10"/>